<accession>A0ABP8ASG4</accession>
<evidence type="ECO:0000313" key="3">
    <source>
        <dbReference type="EMBL" id="GAA4188893.1"/>
    </source>
</evidence>
<feature type="region of interest" description="Disordered" evidence="1">
    <location>
        <begin position="227"/>
        <end position="261"/>
    </location>
</feature>
<keyword evidence="2" id="KW-0812">Transmembrane</keyword>
<gene>
    <name evidence="3" type="ORF">GCM10022288_15880</name>
</gene>
<sequence length="669" mass="67776">MHLWKHERGAADPVLMVGSIAVGLILVAFSAGIITMVVKYMGSYSQTSVVQASLNQAQQAIANDGASSAHVAVADGASGQSQAVTFFSPLAGNKQGYACRVSTWQAKTVALGEKRGVLGESKVRGQGIVLTDTVRMSKDASCSTIPSGAGATPITVEGWAGLPTWTLENSVGSAVKWSGGKVAAVTADAKTKSQGYATSTEMSDPNVATVILTGTIDLPLGGKSTETLTGHGVRDDAMPANPATSETPPGRTLFQPSAQPTVKTANSGFPKIAGEIQGITVAGADNAPQCGALPYASDSVVVAADVPSGNATTYSKTMVYSSTGIGGNLPLGAGGRVKVSLTQECVAVADGGNQKPGTPLTKTVTFTQPLPAPTVTLTEISPSQWKASWGAVSSLPTTFTISEKIAGGTFASATTTGTSITFDTPAPAYGTQIGVSVSAAAGVLTSTGNVSSGTVGWPGTSWVAYLHGTGSTGEAPQSHTVSATGAGCPAGTSQQQRALDTGLGLDSGFTSGTASYWVSGESFSETLRAIGQVRCATPYSTSPTVQTSAAWTVKAAPPAAPRASECNVIKFSGGAAAGVYITQLNYSCSRAGVDEWQAQVQAVDGQGEKHDFDVVTGGNGQQMALMGCTIFPGLASLDVFVRTHSSGGWSGWTDIPIRFADHVPGPQCA</sequence>
<keyword evidence="4" id="KW-1185">Reference proteome</keyword>
<name>A0ABP8ASG4_9MICO</name>
<reference evidence="4" key="1">
    <citation type="journal article" date="2019" name="Int. J. Syst. Evol. Microbiol.">
        <title>The Global Catalogue of Microorganisms (GCM) 10K type strain sequencing project: providing services to taxonomists for standard genome sequencing and annotation.</title>
        <authorList>
            <consortium name="The Broad Institute Genomics Platform"/>
            <consortium name="The Broad Institute Genome Sequencing Center for Infectious Disease"/>
            <person name="Wu L."/>
            <person name="Ma J."/>
        </authorList>
    </citation>
    <scope>NUCLEOTIDE SEQUENCE [LARGE SCALE GENOMIC DNA]</scope>
    <source>
        <strain evidence="4">JCM 17593</strain>
    </source>
</reference>
<proteinExistence type="predicted"/>
<feature type="region of interest" description="Disordered" evidence="1">
    <location>
        <begin position="475"/>
        <end position="495"/>
    </location>
</feature>
<organism evidence="3 4">
    <name type="scientific">Gryllotalpicola kribbensis</name>
    <dbReference type="NCBI Taxonomy" id="993084"/>
    <lineage>
        <taxon>Bacteria</taxon>
        <taxon>Bacillati</taxon>
        <taxon>Actinomycetota</taxon>
        <taxon>Actinomycetes</taxon>
        <taxon>Micrococcales</taxon>
        <taxon>Microbacteriaceae</taxon>
        <taxon>Gryllotalpicola</taxon>
    </lineage>
</organism>
<dbReference type="RefSeq" id="WP_344775627.1">
    <property type="nucleotide sequence ID" value="NZ_BAABBX010000013.1"/>
</dbReference>
<evidence type="ECO:0000313" key="4">
    <source>
        <dbReference type="Proteomes" id="UP001500213"/>
    </source>
</evidence>
<evidence type="ECO:0008006" key="5">
    <source>
        <dbReference type="Google" id="ProtNLM"/>
    </source>
</evidence>
<keyword evidence="2" id="KW-1133">Transmembrane helix</keyword>
<dbReference type="Proteomes" id="UP001500213">
    <property type="component" value="Unassembled WGS sequence"/>
</dbReference>
<protein>
    <recommendedName>
        <fullName evidence="5">Flp pilus-assembly TadG-like N-terminal domain-containing protein</fullName>
    </recommendedName>
</protein>
<evidence type="ECO:0000256" key="1">
    <source>
        <dbReference type="SAM" id="MobiDB-lite"/>
    </source>
</evidence>
<comment type="caution">
    <text evidence="3">The sequence shown here is derived from an EMBL/GenBank/DDBJ whole genome shotgun (WGS) entry which is preliminary data.</text>
</comment>
<evidence type="ECO:0000256" key="2">
    <source>
        <dbReference type="SAM" id="Phobius"/>
    </source>
</evidence>
<dbReference type="EMBL" id="BAABBX010000013">
    <property type="protein sequence ID" value="GAA4188893.1"/>
    <property type="molecule type" value="Genomic_DNA"/>
</dbReference>
<keyword evidence="2" id="KW-0472">Membrane</keyword>
<feature type="transmembrane region" description="Helical" evidence="2">
    <location>
        <begin position="14"/>
        <end position="38"/>
    </location>
</feature>